<dbReference type="Gene3D" id="3.40.50.2000">
    <property type="entry name" value="Glycogen Phosphorylase B"/>
    <property type="match status" value="2"/>
</dbReference>
<dbReference type="Pfam" id="PF00534">
    <property type="entry name" value="Glycos_transf_1"/>
    <property type="match status" value="1"/>
</dbReference>
<dbReference type="SUPFAM" id="SSF53756">
    <property type="entry name" value="UDP-Glycosyltransferase/glycogen phosphorylase"/>
    <property type="match status" value="1"/>
</dbReference>
<evidence type="ECO:0000313" key="3">
    <source>
        <dbReference type="EMBL" id="MBF2708233.1"/>
    </source>
</evidence>
<organism evidence="3 4">
    <name type="scientific">Flavobacterium soyangense</name>
    <dbReference type="NCBI Taxonomy" id="2023265"/>
    <lineage>
        <taxon>Bacteria</taxon>
        <taxon>Pseudomonadati</taxon>
        <taxon>Bacteroidota</taxon>
        <taxon>Flavobacteriia</taxon>
        <taxon>Flavobacteriales</taxon>
        <taxon>Flavobacteriaceae</taxon>
        <taxon>Flavobacterium</taxon>
    </lineage>
</organism>
<dbReference type="GO" id="GO:0016757">
    <property type="term" value="F:glycosyltransferase activity"/>
    <property type="evidence" value="ECO:0007669"/>
    <property type="project" value="InterPro"/>
</dbReference>
<dbReference type="InterPro" id="IPR001296">
    <property type="entry name" value="Glyco_trans_1"/>
</dbReference>
<dbReference type="RefSeq" id="WP_194311490.1">
    <property type="nucleotide sequence ID" value="NZ_JADHEC010000010.1"/>
</dbReference>
<gene>
    <name evidence="3" type="ORF">IR213_06470</name>
</gene>
<reference evidence="3" key="1">
    <citation type="submission" date="2020-11" db="EMBL/GenBank/DDBJ databases">
        <title>Genome of Flavobacterium soyangense.</title>
        <authorList>
            <person name="Liu Q."/>
            <person name="Xin Y.-H."/>
        </authorList>
    </citation>
    <scope>NUCLEOTIDE SEQUENCE</scope>
    <source>
        <strain evidence="3">CGMCC 1.13493</strain>
    </source>
</reference>
<proteinExistence type="predicted"/>
<feature type="domain" description="Glycosyl transferase family 1" evidence="1">
    <location>
        <begin position="198"/>
        <end position="351"/>
    </location>
</feature>
<name>A0A930U7A5_9FLAO</name>
<accession>A0A930U7A5</accession>
<keyword evidence="4" id="KW-1185">Reference proteome</keyword>
<evidence type="ECO:0000313" key="4">
    <source>
        <dbReference type="Proteomes" id="UP000646211"/>
    </source>
</evidence>
<feature type="domain" description="Glycosyltransferase subfamily 4-like N-terminal" evidence="2">
    <location>
        <begin position="84"/>
        <end position="140"/>
    </location>
</feature>
<sequence length="377" mass="43816">MKILFISMPSIHVIRWLENLKDTSLDLYWFDVLSRGKLDTFDNVKQFVDWEKRKLPYIRGEYFLSKKLPEVYEKVKPIFEVTTNEALEKIILEIQPDVVHSFELHYCSFSVLKTMKKFPDIKWIYSCWGSDIFRHQVLKSDIQKIREVLQQVDFLITDCERDFNLATQYGFKGLFLGVVPGGGGYNIKDIGAYFQDIESRKLILIKGNHSETGRAIFVLKAIKKIMHLLDDYEIYIFSISNQTIEFIEAHSEIKAKIKMLERINQSELFNYFGKAFLYIGNNYSDGLPNTLLESLLLGAIPLQSNPGNATSELIGKRYFGELIDNPENSDEIAEKILKLVKNKQIYADFAKTNHFKAIEDYNYEKVGNSICNIYNLL</sequence>
<evidence type="ECO:0000259" key="1">
    <source>
        <dbReference type="Pfam" id="PF00534"/>
    </source>
</evidence>
<dbReference type="InterPro" id="IPR028098">
    <property type="entry name" value="Glyco_trans_4-like_N"/>
</dbReference>
<comment type="caution">
    <text evidence="3">The sequence shown here is derived from an EMBL/GenBank/DDBJ whole genome shotgun (WGS) entry which is preliminary data.</text>
</comment>
<dbReference type="Proteomes" id="UP000646211">
    <property type="component" value="Unassembled WGS sequence"/>
</dbReference>
<protein>
    <submittedName>
        <fullName evidence="3">Glycosyltransferase</fullName>
    </submittedName>
</protein>
<dbReference type="Pfam" id="PF13477">
    <property type="entry name" value="Glyco_trans_4_2"/>
    <property type="match status" value="1"/>
</dbReference>
<dbReference type="EMBL" id="JADHEC010000010">
    <property type="protein sequence ID" value="MBF2708233.1"/>
    <property type="molecule type" value="Genomic_DNA"/>
</dbReference>
<evidence type="ECO:0000259" key="2">
    <source>
        <dbReference type="Pfam" id="PF13477"/>
    </source>
</evidence>
<dbReference type="AlphaFoldDB" id="A0A930U7A5"/>